<gene>
    <name evidence="2" type="ORF">J41TS4_43290</name>
</gene>
<keyword evidence="1" id="KW-0472">Membrane</keyword>
<dbReference type="EMBL" id="BORS01000019">
    <property type="protein sequence ID" value="GIO44571.1"/>
    <property type="molecule type" value="Genomic_DNA"/>
</dbReference>
<feature type="transmembrane region" description="Helical" evidence="1">
    <location>
        <begin position="212"/>
        <end position="233"/>
    </location>
</feature>
<evidence type="ECO:0000313" key="2">
    <source>
        <dbReference type="EMBL" id="GIO44571.1"/>
    </source>
</evidence>
<reference evidence="2" key="1">
    <citation type="submission" date="2021-03" db="EMBL/GenBank/DDBJ databases">
        <title>Antimicrobial resistance genes in bacteria isolated from Japanese honey, and their potential for conferring macrolide and lincosamide resistance in the American foulbrood pathogen Paenibacillus larvae.</title>
        <authorList>
            <person name="Okamoto M."/>
            <person name="Kumagai M."/>
            <person name="Kanamori H."/>
            <person name="Takamatsu D."/>
        </authorList>
    </citation>
    <scope>NUCLEOTIDE SEQUENCE</scope>
    <source>
        <strain evidence="2">J41TS4</strain>
    </source>
</reference>
<dbReference type="AlphaFoldDB" id="A0A919Y447"/>
<name>A0A919Y447_9BACL</name>
<dbReference type="Proteomes" id="UP000678895">
    <property type="component" value="Unassembled WGS sequence"/>
</dbReference>
<keyword evidence="1" id="KW-0812">Transmembrane</keyword>
<sequence>MKINAPKARRFGGITVTILLFTAILVFLGYTYTHYYSVRVFYLDQAKYALDHTENGKSLYTSSSGPEVLVQEAGDNRELSINGKTFSIIYEKALSGFAYEVRYPEGTTYRVTRQGDMFLALNEQGEFIPELMFEVNGTRVLSPGEERYFPSALVTAAYPYFHDSQGSFGILVLSVALFMFGWCTFRYEKFQRILFWASLRWIWFEQPEPSDFYFFTSKISGIVIMLGSIVVAFQSL</sequence>
<organism evidence="2 3">
    <name type="scientific">Paenibacillus apis</name>
    <dbReference type="NCBI Taxonomy" id="1792174"/>
    <lineage>
        <taxon>Bacteria</taxon>
        <taxon>Bacillati</taxon>
        <taxon>Bacillota</taxon>
        <taxon>Bacilli</taxon>
        <taxon>Bacillales</taxon>
        <taxon>Paenibacillaceae</taxon>
        <taxon>Paenibacillus</taxon>
    </lineage>
</organism>
<accession>A0A919Y447</accession>
<feature type="transmembrane region" description="Helical" evidence="1">
    <location>
        <begin position="12"/>
        <end position="32"/>
    </location>
</feature>
<proteinExistence type="predicted"/>
<keyword evidence="1" id="KW-1133">Transmembrane helix</keyword>
<feature type="transmembrane region" description="Helical" evidence="1">
    <location>
        <begin position="168"/>
        <end position="185"/>
    </location>
</feature>
<protein>
    <submittedName>
        <fullName evidence="2">Uncharacterized protein</fullName>
    </submittedName>
</protein>
<keyword evidence="3" id="KW-1185">Reference proteome</keyword>
<evidence type="ECO:0000313" key="3">
    <source>
        <dbReference type="Proteomes" id="UP000678895"/>
    </source>
</evidence>
<evidence type="ECO:0000256" key="1">
    <source>
        <dbReference type="SAM" id="Phobius"/>
    </source>
</evidence>
<dbReference type="RefSeq" id="WP_301630448.1">
    <property type="nucleotide sequence ID" value="NZ_BORS01000019.1"/>
</dbReference>
<comment type="caution">
    <text evidence="2">The sequence shown here is derived from an EMBL/GenBank/DDBJ whole genome shotgun (WGS) entry which is preliminary data.</text>
</comment>